<accession>A0A9Q3KFJ9</accession>
<reference evidence="1" key="1">
    <citation type="submission" date="2021-03" db="EMBL/GenBank/DDBJ databases">
        <title>Draft genome sequence of rust myrtle Austropuccinia psidii MF-1, a brazilian biotype.</title>
        <authorList>
            <person name="Quecine M.C."/>
            <person name="Pachon D.M.R."/>
            <person name="Bonatelli M.L."/>
            <person name="Correr F.H."/>
            <person name="Franceschini L.M."/>
            <person name="Leite T.F."/>
            <person name="Margarido G.R.A."/>
            <person name="Almeida C.A."/>
            <person name="Ferrarezi J.A."/>
            <person name="Labate C.A."/>
        </authorList>
    </citation>
    <scope>NUCLEOTIDE SEQUENCE</scope>
    <source>
        <strain evidence="1">MF-1</strain>
    </source>
</reference>
<organism evidence="1 2">
    <name type="scientific">Austropuccinia psidii MF-1</name>
    <dbReference type="NCBI Taxonomy" id="1389203"/>
    <lineage>
        <taxon>Eukaryota</taxon>
        <taxon>Fungi</taxon>
        <taxon>Dikarya</taxon>
        <taxon>Basidiomycota</taxon>
        <taxon>Pucciniomycotina</taxon>
        <taxon>Pucciniomycetes</taxon>
        <taxon>Pucciniales</taxon>
        <taxon>Sphaerophragmiaceae</taxon>
        <taxon>Austropuccinia</taxon>
    </lineage>
</organism>
<comment type="caution">
    <text evidence="1">The sequence shown here is derived from an EMBL/GenBank/DDBJ whole genome shotgun (WGS) entry which is preliminary data.</text>
</comment>
<dbReference type="Proteomes" id="UP000765509">
    <property type="component" value="Unassembled WGS sequence"/>
</dbReference>
<feature type="non-terminal residue" evidence="1">
    <location>
        <position position="1"/>
    </location>
</feature>
<evidence type="ECO:0008006" key="3">
    <source>
        <dbReference type="Google" id="ProtNLM"/>
    </source>
</evidence>
<gene>
    <name evidence="1" type="ORF">O181_119672</name>
</gene>
<name>A0A9Q3KFJ9_9BASI</name>
<dbReference type="EMBL" id="AVOT02106353">
    <property type="protein sequence ID" value="MBW0579957.1"/>
    <property type="molecule type" value="Genomic_DNA"/>
</dbReference>
<sequence>SNQPVYHQSEPSLFAIMKQMTYIMANLQAASSSEESRPPAFKTSSMKAQKFFDGTQPFKVKSFIQYCQLIFHNDPENLSEERKKAFYATSFLIGRAARWIEPYISNLTNKNPN</sequence>
<evidence type="ECO:0000313" key="2">
    <source>
        <dbReference type="Proteomes" id="UP000765509"/>
    </source>
</evidence>
<dbReference type="AlphaFoldDB" id="A0A9Q3KFJ9"/>
<evidence type="ECO:0000313" key="1">
    <source>
        <dbReference type="EMBL" id="MBW0579957.1"/>
    </source>
</evidence>
<protein>
    <recommendedName>
        <fullName evidence="3">DUF4939 domain-containing protein</fullName>
    </recommendedName>
</protein>
<proteinExistence type="predicted"/>
<keyword evidence="2" id="KW-1185">Reference proteome</keyword>